<dbReference type="SUPFAM" id="SSF52540">
    <property type="entry name" value="P-loop containing nucleoside triphosphate hydrolases"/>
    <property type="match status" value="1"/>
</dbReference>
<organism evidence="11 12">
    <name type="scientific">Sedimenticola thiotaurini</name>
    <dbReference type="NCBI Taxonomy" id="1543721"/>
    <lineage>
        <taxon>Bacteria</taxon>
        <taxon>Pseudomonadati</taxon>
        <taxon>Pseudomonadota</taxon>
        <taxon>Gammaproteobacteria</taxon>
        <taxon>Chromatiales</taxon>
        <taxon>Sedimenticolaceae</taxon>
        <taxon>Sedimenticola</taxon>
    </lineage>
</organism>
<dbReference type="AlphaFoldDB" id="A0A558CII4"/>
<name>A0A558CII4_9GAMM</name>
<dbReference type="InterPro" id="IPR025669">
    <property type="entry name" value="AAA_dom"/>
</dbReference>
<reference evidence="11 12" key="1">
    <citation type="submission" date="2019-07" db="EMBL/GenBank/DDBJ databases">
        <title>The pathways for chlorine oxyanion respiration interact through the shared metabolite chlorate.</title>
        <authorList>
            <person name="Barnum T.P."/>
            <person name="Cheng Y."/>
            <person name="Hill K.A."/>
            <person name="Lucas L.N."/>
            <person name="Carlson H.K."/>
            <person name="Coates J.D."/>
        </authorList>
    </citation>
    <scope>NUCLEOTIDE SEQUENCE [LARGE SCALE GENOMIC DNA]</scope>
    <source>
        <strain evidence="11">BK-3</strain>
    </source>
</reference>
<comment type="catalytic activity">
    <reaction evidence="8">
        <text>L-tyrosyl-[protein] + ATP = O-phospho-L-tyrosyl-[protein] + ADP + H(+)</text>
        <dbReference type="Rhea" id="RHEA:10596"/>
        <dbReference type="Rhea" id="RHEA-COMP:10136"/>
        <dbReference type="Rhea" id="RHEA-COMP:20101"/>
        <dbReference type="ChEBI" id="CHEBI:15378"/>
        <dbReference type="ChEBI" id="CHEBI:30616"/>
        <dbReference type="ChEBI" id="CHEBI:46858"/>
        <dbReference type="ChEBI" id="CHEBI:61978"/>
        <dbReference type="ChEBI" id="CHEBI:456216"/>
        <dbReference type="EC" id="2.7.10.2"/>
    </reaction>
</comment>
<evidence type="ECO:0000256" key="9">
    <source>
        <dbReference type="SAM" id="MobiDB-lite"/>
    </source>
</evidence>
<dbReference type="Gene3D" id="3.40.50.300">
    <property type="entry name" value="P-loop containing nucleotide triphosphate hydrolases"/>
    <property type="match status" value="1"/>
</dbReference>
<evidence type="ECO:0000256" key="1">
    <source>
        <dbReference type="ARBA" id="ARBA00007316"/>
    </source>
</evidence>
<dbReference type="InterPro" id="IPR005702">
    <property type="entry name" value="Wzc-like_C"/>
</dbReference>
<dbReference type="EMBL" id="VMRY01000134">
    <property type="protein sequence ID" value="TVT48580.1"/>
    <property type="molecule type" value="Genomic_DNA"/>
</dbReference>
<keyword evidence="5 11" id="KW-0418">Kinase</keyword>
<evidence type="ECO:0000256" key="5">
    <source>
        <dbReference type="ARBA" id="ARBA00022777"/>
    </source>
</evidence>
<keyword evidence="7" id="KW-0829">Tyrosine-protein kinase</keyword>
<accession>A0A558CII4</accession>
<dbReference type="GO" id="GO:0005524">
    <property type="term" value="F:ATP binding"/>
    <property type="evidence" value="ECO:0007669"/>
    <property type="project" value="UniProtKB-KW"/>
</dbReference>
<comment type="similarity">
    <text evidence="1">Belongs to the CpsD/CapB family.</text>
</comment>
<evidence type="ECO:0000256" key="8">
    <source>
        <dbReference type="ARBA" id="ARBA00051245"/>
    </source>
</evidence>
<dbReference type="InterPro" id="IPR027417">
    <property type="entry name" value="P-loop_NTPase"/>
</dbReference>
<evidence type="ECO:0000259" key="10">
    <source>
        <dbReference type="Pfam" id="PF13614"/>
    </source>
</evidence>
<comment type="caution">
    <text evidence="11">The sequence shown here is derived from an EMBL/GenBank/DDBJ whole genome shotgun (WGS) entry which is preliminary data.</text>
</comment>
<feature type="compositionally biased region" description="Polar residues" evidence="9">
    <location>
        <begin position="32"/>
        <end position="46"/>
    </location>
</feature>
<dbReference type="EC" id="2.7.10.2" evidence="2"/>
<dbReference type="PANTHER" id="PTHR32309:SF13">
    <property type="entry name" value="FERRIC ENTEROBACTIN TRANSPORT PROTEIN FEPE"/>
    <property type="match status" value="1"/>
</dbReference>
<keyword evidence="4" id="KW-0547">Nucleotide-binding</keyword>
<gene>
    <name evidence="11" type="ORF">FHK82_17670</name>
</gene>
<evidence type="ECO:0000313" key="12">
    <source>
        <dbReference type="Proteomes" id="UP000317355"/>
    </source>
</evidence>
<evidence type="ECO:0000256" key="4">
    <source>
        <dbReference type="ARBA" id="ARBA00022741"/>
    </source>
</evidence>
<dbReference type="NCBIfam" id="TIGR01007">
    <property type="entry name" value="eps_fam"/>
    <property type="match status" value="1"/>
</dbReference>
<proteinExistence type="inferred from homology"/>
<protein>
    <recommendedName>
        <fullName evidence="2">non-specific protein-tyrosine kinase</fullName>
        <ecNumber evidence="2">2.7.10.2</ecNumber>
    </recommendedName>
</protein>
<dbReference type="GO" id="GO:0004715">
    <property type="term" value="F:non-membrane spanning protein tyrosine kinase activity"/>
    <property type="evidence" value="ECO:0007669"/>
    <property type="project" value="UniProtKB-EC"/>
</dbReference>
<sequence length="321" mass="33998">MSIIEKAIQKLNADGVSGKGDDLDAKAASVPEKSQTPISGKSNSNAPAHDSVDAAVAAQSGGSVKTKHYMELPLEKLSSMGMVTPDQPRSGIAEENRIIKRPLLMNIADQGATSVNNPNLIMVTSAQPGEGKTFTAINLAISIAMEQDKTVLLVDADVAKASAAAMLGIPDDVPGLIDLLMEKGTQISDVLLHTNIPNLRILPAGHPHERSTELLASSGMQRLMEELAQRYPDRVIIFDSPPLLFTTEAGVLASLMGQIVFVVAEKQTPQSKVTEALSRLGEDKIIGLILNKSKSQGKGAYGYSYGYGYGYGRERTGNSGG</sequence>
<evidence type="ECO:0000256" key="6">
    <source>
        <dbReference type="ARBA" id="ARBA00022840"/>
    </source>
</evidence>
<evidence type="ECO:0000256" key="7">
    <source>
        <dbReference type="ARBA" id="ARBA00023137"/>
    </source>
</evidence>
<dbReference type="PANTHER" id="PTHR32309">
    <property type="entry name" value="TYROSINE-PROTEIN KINASE"/>
    <property type="match status" value="1"/>
</dbReference>
<dbReference type="Pfam" id="PF13614">
    <property type="entry name" value="AAA_31"/>
    <property type="match status" value="1"/>
</dbReference>
<feature type="domain" description="AAA" evidence="10">
    <location>
        <begin position="121"/>
        <end position="248"/>
    </location>
</feature>
<dbReference type="NCBIfam" id="TIGR03018">
    <property type="entry name" value="pepcterm_TyrKin"/>
    <property type="match status" value="1"/>
</dbReference>
<keyword evidence="6" id="KW-0067">ATP-binding</keyword>
<evidence type="ECO:0000256" key="3">
    <source>
        <dbReference type="ARBA" id="ARBA00022679"/>
    </source>
</evidence>
<dbReference type="Proteomes" id="UP000317355">
    <property type="component" value="Unassembled WGS sequence"/>
</dbReference>
<dbReference type="InterPro" id="IPR050445">
    <property type="entry name" value="Bact_polysacc_biosynth/exp"/>
</dbReference>
<feature type="region of interest" description="Disordered" evidence="9">
    <location>
        <begin position="14"/>
        <end position="49"/>
    </location>
</feature>
<keyword evidence="3 11" id="KW-0808">Transferase</keyword>
<evidence type="ECO:0000313" key="11">
    <source>
        <dbReference type="EMBL" id="TVT48580.1"/>
    </source>
</evidence>
<evidence type="ECO:0000256" key="2">
    <source>
        <dbReference type="ARBA" id="ARBA00011903"/>
    </source>
</evidence>
<dbReference type="GO" id="GO:0005886">
    <property type="term" value="C:plasma membrane"/>
    <property type="evidence" value="ECO:0007669"/>
    <property type="project" value="TreeGrafter"/>
</dbReference>
<dbReference type="CDD" id="cd05387">
    <property type="entry name" value="BY-kinase"/>
    <property type="match status" value="1"/>
</dbReference>